<proteinExistence type="predicted"/>
<evidence type="ECO:0000313" key="3">
    <source>
        <dbReference type="EMBL" id="GEZ43217.1"/>
    </source>
</evidence>
<dbReference type="InterPro" id="IPR013103">
    <property type="entry name" value="RVT_2"/>
</dbReference>
<gene>
    <name evidence="3" type="ORF">Tci_515190</name>
</gene>
<feature type="compositionally biased region" description="Low complexity" evidence="1">
    <location>
        <begin position="603"/>
        <end position="627"/>
    </location>
</feature>
<dbReference type="InterPro" id="IPR043502">
    <property type="entry name" value="DNA/RNA_pol_sf"/>
</dbReference>
<feature type="region of interest" description="Disordered" evidence="1">
    <location>
        <begin position="593"/>
        <end position="727"/>
    </location>
</feature>
<dbReference type="PANTHER" id="PTHR11439:SF495">
    <property type="entry name" value="REVERSE TRANSCRIPTASE, RNA-DEPENDENT DNA POLYMERASE-RELATED"/>
    <property type="match status" value="1"/>
</dbReference>
<protein>
    <recommendedName>
        <fullName evidence="2">Reverse transcriptase Ty1/copia-type domain-containing protein</fullName>
    </recommendedName>
</protein>
<feature type="domain" description="Reverse transcriptase Ty1/copia-type" evidence="2">
    <location>
        <begin position="38"/>
        <end position="124"/>
    </location>
</feature>
<dbReference type="SUPFAM" id="SSF56672">
    <property type="entry name" value="DNA/RNA polymerases"/>
    <property type="match status" value="1"/>
</dbReference>
<organism evidence="3">
    <name type="scientific">Tanacetum cinerariifolium</name>
    <name type="common">Dalmatian daisy</name>
    <name type="synonym">Chrysanthemum cinerariifolium</name>
    <dbReference type="NCBI Taxonomy" id="118510"/>
    <lineage>
        <taxon>Eukaryota</taxon>
        <taxon>Viridiplantae</taxon>
        <taxon>Streptophyta</taxon>
        <taxon>Embryophyta</taxon>
        <taxon>Tracheophyta</taxon>
        <taxon>Spermatophyta</taxon>
        <taxon>Magnoliopsida</taxon>
        <taxon>eudicotyledons</taxon>
        <taxon>Gunneridae</taxon>
        <taxon>Pentapetalae</taxon>
        <taxon>asterids</taxon>
        <taxon>campanulids</taxon>
        <taxon>Asterales</taxon>
        <taxon>Asteraceae</taxon>
        <taxon>Asteroideae</taxon>
        <taxon>Anthemideae</taxon>
        <taxon>Anthemidinae</taxon>
        <taxon>Tanacetum</taxon>
    </lineage>
</organism>
<evidence type="ECO:0000256" key="1">
    <source>
        <dbReference type="SAM" id="MobiDB-lite"/>
    </source>
</evidence>
<name>A0A699IFE8_TANCI</name>
<dbReference type="PANTHER" id="PTHR11439">
    <property type="entry name" value="GAG-POL-RELATED RETROTRANSPOSON"/>
    <property type="match status" value="1"/>
</dbReference>
<comment type="caution">
    <text evidence="3">The sequence shown here is derived from an EMBL/GenBank/DDBJ whole genome shotgun (WGS) entry which is preliminary data.</text>
</comment>
<dbReference type="CDD" id="cd09272">
    <property type="entry name" value="RNase_HI_RT_Ty1"/>
    <property type="match status" value="1"/>
</dbReference>
<dbReference type="Pfam" id="PF07727">
    <property type="entry name" value="RVT_2"/>
    <property type="match status" value="1"/>
</dbReference>
<sequence>MAYAAHKNMVVYQMDVKTAFLNGNLREDVYLSQPDGKYGNDLLLVQIYVDDIIFAALTLELCDLFANLMCSKFKMSMMGKISFFLGLQIFQNPRGIFINQSKYALESLKKYGFESCEPVDTPMVEKSKLDEDKEGKSVDPSYYRGMIGTLLYLTASRPDLEFAICMCARVQFLGERLISWSSKRQKSAAISSTEAKYIALSGCCAQILWMRSRLSDYGLVFNEILMYCDNKSAIALCCNNVQHSQSKHIDIRYHFIKEQVENGVIELYFINTEYQLADLFTKALGRDRIEFLTNKLGMRSFTPETLKKLMNDKDETMATTLDQHVALDEALVLSAQRLPIRRSNFRLSSDIQSKEHTLQVIYDVLRNTPFFRAFLVIADVLEIYMQEFWATTKLHQHSICFKMDTKKHVLDLEAFREMLHISPRILGQSFADLPFEEEILEFLSTMATTLEQMVALDEAFVPSAQREMLHISPRIPGQSFAELPFEEEILEFLRFLGHSTQIKTLTDVNTNKLYQPWRSFAAVINKCLTGKSSGIDSLRDDVLFSTIKVVSRHQTTQQYGAILPIELTTNDIRNSKAYKEYYACTTGEAALKPKASARKKKGGSASSTTPPTPIATLTPTTTVVAAPRLSAAAKDEGTGSRPGVSDVPSDDSKEELSWNSSNDEDDEAKKVNDDDDDEEEISKIGKQEATESNEGHDEATESDRESLRIGEEERMQEEEEADELYRDVDINQGQSLQVSQETEDSHVILTLTQVKSLEDNFSNIPGIVKQYMHQQMPKAVQEAVQTQTDRLQNSIQRENDEFLSTIDDNMKKIIKEQVKSQVQVQVTRILPRIEESVNAQLEAEVLTRSSHSSRTSYAVAADLSEMELKKIIIDKMEGNKSI</sequence>
<reference evidence="3" key="1">
    <citation type="journal article" date="2019" name="Sci. Rep.">
        <title>Draft genome of Tanacetum cinerariifolium, the natural source of mosquito coil.</title>
        <authorList>
            <person name="Yamashiro T."/>
            <person name="Shiraishi A."/>
            <person name="Satake H."/>
            <person name="Nakayama K."/>
        </authorList>
    </citation>
    <scope>NUCLEOTIDE SEQUENCE</scope>
</reference>
<dbReference type="EMBL" id="BKCJ010278186">
    <property type="protein sequence ID" value="GEZ43217.1"/>
    <property type="molecule type" value="Genomic_DNA"/>
</dbReference>
<evidence type="ECO:0000259" key="2">
    <source>
        <dbReference type="Pfam" id="PF07727"/>
    </source>
</evidence>
<feature type="compositionally biased region" description="Basic and acidic residues" evidence="1">
    <location>
        <begin position="681"/>
        <end position="713"/>
    </location>
</feature>
<dbReference type="AlphaFoldDB" id="A0A699IFE8"/>
<accession>A0A699IFE8</accession>